<reference evidence="1" key="1">
    <citation type="journal article" date="2020" name="Stud. Mycol.">
        <title>101 Dothideomycetes genomes: a test case for predicting lifestyles and emergence of pathogens.</title>
        <authorList>
            <person name="Haridas S."/>
            <person name="Albert R."/>
            <person name="Binder M."/>
            <person name="Bloem J."/>
            <person name="Labutti K."/>
            <person name="Salamov A."/>
            <person name="Andreopoulos B."/>
            <person name="Baker S."/>
            <person name="Barry K."/>
            <person name="Bills G."/>
            <person name="Bluhm B."/>
            <person name="Cannon C."/>
            <person name="Castanera R."/>
            <person name="Culley D."/>
            <person name="Daum C."/>
            <person name="Ezra D."/>
            <person name="Gonzalez J."/>
            <person name="Henrissat B."/>
            <person name="Kuo A."/>
            <person name="Liang C."/>
            <person name="Lipzen A."/>
            <person name="Lutzoni F."/>
            <person name="Magnuson J."/>
            <person name="Mondo S."/>
            <person name="Nolan M."/>
            <person name="Ohm R."/>
            <person name="Pangilinan J."/>
            <person name="Park H.-J."/>
            <person name="Ramirez L."/>
            <person name="Alfaro M."/>
            <person name="Sun H."/>
            <person name="Tritt A."/>
            <person name="Yoshinaga Y."/>
            <person name="Zwiers L.-H."/>
            <person name="Turgeon B."/>
            <person name="Goodwin S."/>
            <person name="Spatafora J."/>
            <person name="Crous P."/>
            <person name="Grigoriev I."/>
        </authorList>
    </citation>
    <scope>NUCLEOTIDE SEQUENCE</scope>
    <source>
        <strain evidence="1">CBS 121167</strain>
    </source>
</reference>
<sequence length="111" mass="11808">MPPSQSLTGQRSAQPPAAAPHFKAVLAPLPVGGWAGAGWASKLLFDNARMGGWSTDSLDSIVAPNLLLDTYGSVPLSARMRASKRHARTHVSPAVARHITTRHCTFNLGRL</sequence>
<proteinExistence type="predicted"/>
<dbReference type="EMBL" id="ML995481">
    <property type="protein sequence ID" value="KAF2143707.1"/>
    <property type="molecule type" value="Genomic_DNA"/>
</dbReference>
<organism evidence="1 2">
    <name type="scientific">Aplosporella prunicola CBS 121167</name>
    <dbReference type="NCBI Taxonomy" id="1176127"/>
    <lineage>
        <taxon>Eukaryota</taxon>
        <taxon>Fungi</taxon>
        <taxon>Dikarya</taxon>
        <taxon>Ascomycota</taxon>
        <taxon>Pezizomycotina</taxon>
        <taxon>Dothideomycetes</taxon>
        <taxon>Dothideomycetes incertae sedis</taxon>
        <taxon>Botryosphaeriales</taxon>
        <taxon>Aplosporellaceae</taxon>
        <taxon>Aplosporella</taxon>
    </lineage>
</organism>
<evidence type="ECO:0000313" key="2">
    <source>
        <dbReference type="Proteomes" id="UP000799438"/>
    </source>
</evidence>
<dbReference type="RefSeq" id="XP_033399419.1">
    <property type="nucleotide sequence ID" value="XM_033540161.1"/>
</dbReference>
<evidence type="ECO:0000313" key="1">
    <source>
        <dbReference type="EMBL" id="KAF2143707.1"/>
    </source>
</evidence>
<dbReference type="Proteomes" id="UP000799438">
    <property type="component" value="Unassembled WGS sequence"/>
</dbReference>
<name>A0A6A6BLG6_9PEZI</name>
<gene>
    <name evidence="1" type="ORF">K452DRAFT_285743</name>
</gene>
<protein>
    <submittedName>
        <fullName evidence="1">Uncharacterized protein</fullName>
    </submittedName>
</protein>
<dbReference type="GeneID" id="54297657"/>
<accession>A0A6A6BLG6</accession>
<keyword evidence="2" id="KW-1185">Reference proteome</keyword>
<dbReference type="AlphaFoldDB" id="A0A6A6BLG6"/>